<sequence>MYCIANGVVDDYHIPLPWHRFALKLYLKHIHFVVIEKAIDTLEIGSGIQEAYDDEGLLTSYDSFEGTRWLGQTFTPQENFKLTKFELYLKRQSTISTIWVLFRNTDINGHPIPPNLASYEFPGNELLETFTWREIAITYPNLVAFTKYAIICVGPDLPTGHYPHWGLDSIGALYPRGCYERSTNSGSSWISDTNKDFGFRAYGEYETGEKKAGLLHVRHPALSTIVHKRGEATVNRYESLSSLDEEYLTGQVGIDVEAGDIIEATTITGIEKKYQVV</sequence>
<gene>
    <name evidence="1" type="ORF">S12H4_09453</name>
</gene>
<evidence type="ECO:0000313" key="1">
    <source>
        <dbReference type="EMBL" id="GAI71241.1"/>
    </source>
</evidence>
<comment type="caution">
    <text evidence="1">The sequence shown here is derived from an EMBL/GenBank/DDBJ whole genome shotgun (WGS) entry which is preliminary data.</text>
</comment>
<proteinExistence type="predicted"/>
<reference evidence="1" key="1">
    <citation type="journal article" date="2014" name="Front. Microbiol.">
        <title>High frequency of phylogenetically diverse reductive dehalogenase-homologous genes in deep subseafloor sedimentary metagenomes.</title>
        <authorList>
            <person name="Kawai M."/>
            <person name="Futagami T."/>
            <person name="Toyoda A."/>
            <person name="Takaki Y."/>
            <person name="Nishi S."/>
            <person name="Hori S."/>
            <person name="Arai W."/>
            <person name="Tsubouchi T."/>
            <person name="Morono Y."/>
            <person name="Uchiyama I."/>
            <person name="Ito T."/>
            <person name="Fujiyama A."/>
            <person name="Inagaki F."/>
            <person name="Takami H."/>
        </authorList>
    </citation>
    <scope>NUCLEOTIDE SEQUENCE</scope>
    <source>
        <strain evidence="1">Expedition CK06-06</strain>
    </source>
</reference>
<dbReference type="AlphaFoldDB" id="X1RWB9"/>
<accession>X1RWB9</accession>
<protein>
    <submittedName>
        <fullName evidence="1">Uncharacterized protein</fullName>
    </submittedName>
</protein>
<name>X1RWB9_9ZZZZ</name>
<organism evidence="1">
    <name type="scientific">marine sediment metagenome</name>
    <dbReference type="NCBI Taxonomy" id="412755"/>
    <lineage>
        <taxon>unclassified sequences</taxon>
        <taxon>metagenomes</taxon>
        <taxon>ecological metagenomes</taxon>
    </lineage>
</organism>
<dbReference type="EMBL" id="BARW01003837">
    <property type="protein sequence ID" value="GAI71241.1"/>
    <property type="molecule type" value="Genomic_DNA"/>
</dbReference>